<feature type="coiled-coil region" evidence="1">
    <location>
        <begin position="227"/>
        <end position="254"/>
    </location>
</feature>
<dbReference type="AlphaFoldDB" id="Q97K26"/>
<dbReference type="InterPro" id="IPR007383">
    <property type="entry name" value="DUF445"/>
</dbReference>
<dbReference type="STRING" id="272562.CA_C1095"/>
<evidence type="ECO:0000256" key="1">
    <source>
        <dbReference type="SAM" id="Coils"/>
    </source>
</evidence>
<dbReference type="KEGG" id="cac:CA_C1095"/>
<gene>
    <name evidence="2" type="ordered locus">CA_C1095</name>
</gene>
<dbReference type="EMBL" id="AE001437">
    <property type="protein sequence ID" value="AAK79069.1"/>
    <property type="molecule type" value="Genomic_DNA"/>
</dbReference>
<dbReference type="GO" id="GO:0005886">
    <property type="term" value="C:plasma membrane"/>
    <property type="evidence" value="ECO:0007669"/>
    <property type="project" value="TreeGrafter"/>
</dbReference>
<protein>
    <submittedName>
        <fullName evidence="2">Uncharacterized protein, YjiN homolog</fullName>
    </submittedName>
</protein>
<sequence length="386" mass="44339">MNKNNKYKATMLLAIFAGGYFISSAFRSNFYGGLMESICEAALVGGIADWFGVTAIFKKPFNINWPKRIFRTDILRENKEKFIFTIVDMVQNDLLSREKINNKIKNYDFFSFILNMKLINDGTLETLFSEDALQRILKKRVYENKVYVDKALSKVLESSIYDVGINAIIDKVVGILKREDSAKFISEIVDRTINRYEKDSAGRRFATKIIVSTVLKGDIKLAPYIIIDRTIQRLNDIKMNKDKYRSKIKDLILDVYEDGDEEKISSILSSVKECSIRCKNCSENCEMIDYKESENMFSKLLIRVVNSLGKEQINKYIVHIIERILDSKHKEIGELVKESLNKYNDEEIINLAYDKAGDELQLIRINGSVVGGIVGMLVFLITKILV</sequence>
<organism evidence="2 3">
    <name type="scientific">Clostridium acetobutylicum (strain ATCC 824 / DSM 792 / JCM 1419 / IAM 19013 / LMG 5710 / NBRC 13948 / NRRL B-527 / VKM B-1787 / 2291 / W)</name>
    <dbReference type="NCBI Taxonomy" id="272562"/>
    <lineage>
        <taxon>Bacteria</taxon>
        <taxon>Bacillati</taxon>
        <taxon>Bacillota</taxon>
        <taxon>Clostridia</taxon>
        <taxon>Eubacteriales</taxon>
        <taxon>Clostridiaceae</taxon>
        <taxon>Clostridium</taxon>
    </lineage>
</organism>
<dbReference type="RefSeq" id="WP_010964410.1">
    <property type="nucleotide sequence ID" value="NC_003030.1"/>
</dbReference>
<dbReference type="PANTHER" id="PTHR38442:SF1">
    <property type="entry name" value="INNER MEMBRANE PROTEIN"/>
    <property type="match status" value="1"/>
</dbReference>
<dbReference type="OrthoDB" id="9769590at2"/>
<dbReference type="PANTHER" id="PTHR38442">
    <property type="entry name" value="INNER MEMBRANE PROTEIN-RELATED"/>
    <property type="match status" value="1"/>
</dbReference>
<dbReference type="GeneID" id="44997607"/>
<dbReference type="PIR" id="B97035">
    <property type="entry name" value="B97035"/>
</dbReference>
<keyword evidence="3" id="KW-1185">Reference proteome</keyword>
<name>Q97K26_CLOAB</name>
<dbReference type="eggNOG" id="COG2733">
    <property type="taxonomic scope" value="Bacteria"/>
</dbReference>
<reference evidence="2 3" key="1">
    <citation type="journal article" date="2001" name="J. Bacteriol.">
        <title>Genome sequence and comparative analysis of the solvent-producing bacterium Clostridium acetobutylicum.</title>
        <authorList>
            <person name="Nolling J."/>
            <person name="Breton G."/>
            <person name="Omelchenko M.V."/>
            <person name="Makarova K.S."/>
            <person name="Zeng Q."/>
            <person name="Gibson R."/>
            <person name="Lee H.M."/>
            <person name="Dubois J."/>
            <person name="Qiu D."/>
            <person name="Hitti J."/>
            <person name="Wolf Y.I."/>
            <person name="Tatusov R.L."/>
            <person name="Sabathe F."/>
            <person name="Doucette-Stamm L."/>
            <person name="Soucaille P."/>
            <person name="Daly M.J."/>
            <person name="Bennett G.N."/>
            <person name="Koonin E.V."/>
            <person name="Smith D.R."/>
        </authorList>
    </citation>
    <scope>NUCLEOTIDE SEQUENCE [LARGE SCALE GENOMIC DNA]</scope>
    <source>
        <strain evidence="3">ATCC 824 / DSM 792 / JCM 1419 / LMG 5710 / VKM B-1787</strain>
    </source>
</reference>
<proteinExistence type="predicted"/>
<dbReference type="PATRIC" id="fig|272562.8.peg.1303"/>
<evidence type="ECO:0000313" key="2">
    <source>
        <dbReference type="EMBL" id="AAK79069.1"/>
    </source>
</evidence>
<evidence type="ECO:0000313" key="3">
    <source>
        <dbReference type="Proteomes" id="UP000000814"/>
    </source>
</evidence>
<keyword evidence="1" id="KW-0175">Coiled coil</keyword>
<dbReference type="Pfam" id="PF04286">
    <property type="entry name" value="DUF445"/>
    <property type="match status" value="1"/>
</dbReference>
<dbReference type="HOGENOM" id="CLU_036718_2_1_9"/>
<dbReference type="Proteomes" id="UP000000814">
    <property type="component" value="Chromosome"/>
</dbReference>
<accession>Q97K26</accession>